<keyword evidence="1" id="KW-0456">Lyase</keyword>
<organism evidence="1 2">
    <name type="scientific">Meridianimarinicoccus marinus</name>
    <dbReference type="NCBI Taxonomy" id="3231483"/>
    <lineage>
        <taxon>Bacteria</taxon>
        <taxon>Pseudomonadati</taxon>
        <taxon>Pseudomonadota</taxon>
        <taxon>Alphaproteobacteria</taxon>
        <taxon>Rhodobacterales</taxon>
        <taxon>Paracoccaceae</taxon>
        <taxon>Meridianimarinicoccus</taxon>
    </lineage>
</organism>
<dbReference type="InterPro" id="IPR015813">
    <property type="entry name" value="Pyrv/PenolPyrv_kinase-like_dom"/>
</dbReference>
<dbReference type="Proteomes" id="UP001553161">
    <property type="component" value="Unassembled WGS sequence"/>
</dbReference>
<dbReference type="PANTHER" id="PTHR42905">
    <property type="entry name" value="PHOSPHOENOLPYRUVATE CARBOXYLASE"/>
    <property type="match status" value="1"/>
</dbReference>
<dbReference type="PANTHER" id="PTHR42905:SF5">
    <property type="entry name" value="CARBOXYVINYL-CARBOXYPHOSPHONATE PHOSPHORYLMUTASE, CHLOROPLASTIC"/>
    <property type="match status" value="1"/>
</dbReference>
<accession>A0ABV3LBJ6</accession>
<gene>
    <name evidence="1" type="ORF">AB0T83_19185</name>
</gene>
<dbReference type="InterPro" id="IPR018523">
    <property type="entry name" value="Isocitrate_lyase_ph_CS"/>
</dbReference>
<dbReference type="InterPro" id="IPR040442">
    <property type="entry name" value="Pyrv_kinase-like_dom_sf"/>
</dbReference>
<dbReference type="GO" id="GO:0016829">
    <property type="term" value="F:lyase activity"/>
    <property type="evidence" value="ECO:0007669"/>
    <property type="project" value="UniProtKB-KW"/>
</dbReference>
<dbReference type="Pfam" id="PF13714">
    <property type="entry name" value="PEP_mutase"/>
    <property type="match status" value="1"/>
</dbReference>
<protein>
    <submittedName>
        <fullName evidence="1">Isocitrate lyase/PEP mutase family protein</fullName>
    </submittedName>
</protein>
<dbReference type="PROSITE" id="PS00161">
    <property type="entry name" value="ISOCITRATE_LYASE"/>
    <property type="match status" value="1"/>
</dbReference>
<dbReference type="RefSeq" id="WP_366194834.1">
    <property type="nucleotide sequence ID" value="NZ_JBFBVU010000047.1"/>
</dbReference>
<dbReference type="CDD" id="cd00377">
    <property type="entry name" value="ICL_PEPM"/>
    <property type="match status" value="1"/>
</dbReference>
<dbReference type="EMBL" id="JBFBVU010000047">
    <property type="protein sequence ID" value="MEV8468878.1"/>
    <property type="molecule type" value="Genomic_DNA"/>
</dbReference>
<evidence type="ECO:0000313" key="1">
    <source>
        <dbReference type="EMBL" id="MEV8468878.1"/>
    </source>
</evidence>
<evidence type="ECO:0000313" key="2">
    <source>
        <dbReference type="Proteomes" id="UP001553161"/>
    </source>
</evidence>
<dbReference type="Gene3D" id="3.20.20.60">
    <property type="entry name" value="Phosphoenolpyruvate-binding domains"/>
    <property type="match status" value="1"/>
</dbReference>
<keyword evidence="2" id="KW-1185">Reference proteome</keyword>
<reference evidence="1 2" key="1">
    <citation type="submission" date="2024-07" db="EMBL/GenBank/DDBJ databases">
        <authorList>
            <person name="Kang M."/>
        </authorList>
    </citation>
    <scope>NUCLEOTIDE SEQUENCE [LARGE SCALE GENOMIC DNA]</scope>
    <source>
        <strain evidence="1 2">DFM31</strain>
    </source>
</reference>
<comment type="caution">
    <text evidence="1">The sequence shown here is derived from an EMBL/GenBank/DDBJ whole genome shotgun (WGS) entry which is preliminary data.</text>
</comment>
<name>A0ABV3LBJ6_9RHOB</name>
<proteinExistence type="predicted"/>
<sequence>MQYSRVYFMVLDTTRHQEWEGTEMQTGTLRQLLDRNKTLIVPGAYDALSARIAAQAGFEAVYMTGFGVAGSTLGVPDIGLLTATEMADRARALTEAAAPVPLIADGDNGHGSELNVARMVRLYEAAGVACIQLEDQVFPKRCGHMASKEVVSLAEATAKIEAAVKARRSDDFLIMARTDARAVISMDEALRRGEAFLKSGADILFVEAPQSLEELRLVAETFKGARLVANMVEDGKTPYLARDELERMGFAVALYPVSSLLVTAQCLRSTYSSMLSDGKLPEDAARLRFGEYNSMIGLHQLVPSAVAE</sequence>
<dbReference type="InterPro" id="IPR039556">
    <property type="entry name" value="ICL/PEPM"/>
</dbReference>
<dbReference type="SUPFAM" id="SSF51621">
    <property type="entry name" value="Phosphoenolpyruvate/pyruvate domain"/>
    <property type="match status" value="1"/>
</dbReference>